<evidence type="ECO:0000313" key="2">
    <source>
        <dbReference type="Proteomes" id="UP000325440"/>
    </source>
</evidence>
<proteinExistence type="predicted"/>
<name>A0A5E4MCG7_9HEMI</name>
<evidence type="ECO:0008006" key="3">
    <source>
        <dbReference type="Google" id="ProtNLM"/>
    </source>
</evidence>
<gene>
    <name evidence="1" type="ORF">CINCED_3A005723</name>
</gene>
<reference evidence="1 2" key="1">
    <citation type="submission" date="2019-08" db="EMBL/GenBank/DDBJ databases">
        <authorList>
            <person name="Alioto T."/>
            <person name="Alioto T."/>
            <person name="Gomez Garrido J."/>
        </authorList>
    </citation>
    <scope>NUCLEOTIDE SEQUENCE [LARGE SCALE GENOMIC DNA]</scope>
</reference>
<accession>A0A5E4MCG7</accession>
<dbReference type="Proteomes" id="UP000325440">
    <property type="component" value="Unassembled WGS sequence"/>
</dbReference>
<dbReference type="AlphaFoldDB" id="A0A5E4MCG7"/>
<protein>
    <recommendedName>
        <fullName evidence="3">Outer dense fiber protein 3</fullName>
    </recommendedName>
</protein>
<dbReference type="EMBL" id="CABPRJ010000487">
    <property type="protein sequence ID" value="VVC29098.1"/>
    <property type="molecule type" value="Genomic_DNA"/>
</dbReference>
<sequence>MKGKSPGPKYGAPTTVGYVLADPRIITAPAYSLGKRLDAGSHSGRRVPGPKYDVSNITRHGRVSEGANGAIIVSRIPERSNRIPGPATVKLASRKKPGSIPAPNAYSKASTLGNQAVDVSSAPMYTILGKRVEPQGGGGKRIPGPNKYPAVQLELFKSPAMPRPVILGPWSGCRGKRTPAPNAYFPGPSSSRYASSPQYFMAARIAEQSQPYYTAVDKLPDWGA</sequence>
<evidence type="ECO:0000313" key="1">
    <source>
        <dbReference type="EMBL" id="VVC29098.1"/>
    </source>
</evidence>
<organism evidence="1 2">
    <name type="scientific">Cinara cedri</name>
    <dbReference type="NCBI Taxonomy" id="506608"/>
    <lineage>
        <taxon>Eukaryota</taxon>
        <taxon>Metazoa</taxon>
        <taxon>Ecdysozoa</taxon>
        <taxon>Arthropoda</taxon>
        <taxon>Hexapoda</taxon>
        <taxon>Insecta</taxon>
        <taxon>Pterygota</taxon>
        <taxon>Neoptera</taxon>
        <taxon>Paraneoptera</taxon>
        <taxon>Hemiptera</taxon>
        <taxon>Sternorrhyncha</taxon>
        <taxon>Aphidomorpha</taxon>
        <taxon>Aphidoidea</taxon>
        <taxon>Aphididae</taxon>
        <taxon>Lachninae</taxon>
        <taxon>Cinara</taxon>
    </lineage>
</organism>
<dbReference type="OrthoDB" id="406368at2759"/>
<keyword evidence="2" id="KW-1185">Reference proteome</keyword>